<keyword evidence="3" id="KW-0808">Transferase</keyword>
<evidence type="ECO:0000259" key="8">
    <source>
        <dbReference type="PROSITE" id="PS50975"/>
    </source>
</evidence>
<accession>A0A4R8DVR2</accession>
<dbReference type="Gene3D" id="3.30.470.20">
    <property type="entry name" value="ATP-grasp fold, B domain"/>
    <property type="match status" value="1"/>
</dbReference>
<dbReference type="InterPro" id="IPR011761">
    <property type="entry name" value="ATP-grasp"/>
</dbReference>
<gene>
    <name evidence="9" type="ORF">EDB95_2545</name>
</gene>
<organism evidence="9 10">
    <name type="scientific">Dinghuibacter silviterrae</name>
    <dbReference type="NCBI Taxonomy" id="1539049"/>
    <lineage>
        <taxon>Bacteria</taxon>
        <taxon>Pseudomonadati</taxon>
        <taxon>Bacteroidota</taxon>
        <taxon>Chitinophagia</taxon>
        <taxon>Chitinophagales</taxon>
        <taxon>Chitinophagaceae</taxon>
        <taxon>Dinghuibacter</taxon>
    </lineage>
</organism>
<dbReference type="GO" id="GO:0016740">
    <property type="term" value="F:transferase activity"/>
    <property type="evidence" value="ECO:0007669"/>
    <property type="project" value="UniProtKB-KW"/>
</dbReference>
<dbReference type="OrthoDB" id="166979at2"/>
<keyword evidence="4" id="KW-0949">S-adenosyl-L-methionine</keyword>
<dbReference type="PROSITE" id="PS50280">
    <property type="entry name" value="SET"/>
    <property type="match status" value="1"/>
</dbReference>
<dbReference type="GO" id="GO:0008716">
    <property type="term" value="F:D-alanine-D-alanine ligase activity"/>
    <property type="evidence" value="ECO:0007669"/>
    <property type="project" value="InterPro"/>
</dbReference>
<feature type="domain" description="Post-SET" evidence="7">
    <location>
        <begin position="443"/>
        <end position="459"/>
    </location>
</feature>
<feature type="domain" description="SET" evidence="6">
    <location>
        <begin position="324"/>
        <end position="435"/>
    </location>
</feature>
<dbReference type="SUPFAM" id="SSF56059">
    <property type="entry name" value="Glutathione synthetase ATP-binding domain-like"/>
    <property type="match status" value="1"/>
</dbReference>
<reference evidence="9 10" key="1">
    <citation type="submission" date="2019-03" db="EMBL/GenBank/DDBJ databases">
        <title>Genomic Encyclopedia of Type Strains, Phase IV (KMG-IV): sequencing the most valuable type-strain genomes for metagenomic binning, comparative biology and taxonomic classification.</title>
        <authorList>
            <person name="Goeker M."/>
        </authorList>
    </citation>
    <scope>NUCLEOTIDE SEQUENCE [LARGE SCALE GENOMIC DNA]</scope>
    <source>
        <strain evidence="9 10">DSM 100059</strain>
    </source>
</reference>
<name>A0A4R8DVR2_9BACT</name>
<evidence type="ECO:0000313" key="10">
    <source>
        <dbReference type="Proteomes" id="UP000294498"/>
    </source>
</evidence>
<dbReference type="GO" id="GO:0046872">
    <property type="term" value="F:metal ion binding"/>
    <property type="evidence" value="ECO:0007669"/>
    <property type="project" value="InterPro"/>
</dbReference>
<comment type="similarity">
    <text evidence="1">Belongs to the D-alanine--D-alanine ligase family.</text>
</comment>
<dbReference type="Gene3D" id="2.170.270.10">
    <property type="entry name" value="SET domain"/>
    <property type="match status" value="1"/>
</dbReference>
<dbReference type="PANTHER" id="PTHR23132:SF23">
    <property type="entry name" value="D-ALANINE--D-ALANINE LIGASE B"/>
    <property type="match status" value="1"/>
</dbReference>
<feature type="domain" description="ATP-grasp" evidence="8">
    <location>
        <begin position="104"/>
        <end position="313"/>
    </location>
</feature>
<dbReference type="Proteomes" id="UP000294498">
    <property type="component" value="Unassembled WGS sequence"/>
</dbReference>
<comment type="caution">
    <text evidence="9">The sequence shown here is derived from an EMBL/GenBank/DDBJ whole genome shotgun (WGS) entry which is preliminary data.</text>
</comment>
<dbReference type="PANTHER" id="PTHR23132">
    <property type="entry name" value="D-ALANINE--D-ALANINE LIGASE"/>
    <property type="match status" value="1"/>
</dbReference>
<dbReference type="PROSITE" id="PS50868">
    <property type="entry name" value="POST_SET"/>
    <property type="match status" value="1"/>
</dbReference>
<keyword evidence="5" id="KW-0547">Nucleotide-binding</keyword>
<evidence type="ECO:0000256" key="3">
    <source>
        <dbReference type="ARBA" id="ARBA00022679"/>
    </source>
</evidence>
<protein>
    <submittedName>
        <fullName evidence="9">D-alanine-D-alanine ligase</fullName>
    </submittedName>
</protein>
<dbReference type="Pfam" id="PF00856">
    <property type="entry name" value="SET"/>
    <property type="match status" value="1"/>
</dbReference>
<evidence type="ECO:0000256" key="4">
    <source>
        <dbReference type="ARBA" id="ARBA00022691"/>
    </source>
</evidence>
<dbReference type="EMBL" id="SODV01000001">
    <property type="protein sequence ID" value="TDX01507.1"/>
    <property type="molecule type" value="Genomic_DNA"/>
</dbReference>
<evidence type="ECO:0000256" key="1">
    <source>
        <dbReference type="ARBA" id="ARBA00010871"/>
    </source>
</evidence>
<evidence type="ECO:0000259" key="7">
    <source>
        <dbReference type="PROSITE" id="PS50868"/>
    </source>
</evidence>
<dbReference type="PROSITE" id="PS50975">
    <property type="entry name" value="ATP_GRASP"/>
    <property type="match status" value="1"/>
</dbReference>
<dbReference type="InterPro" id="IPR001214">
    <property type="entry name" value="SET_dom"/>
</dbReference>
<dbReference type="InterPro" id="IPR003616">
    <property type="entry name" value="Post-SET_dom"/>
</dbReference>
<dbReference type="GO" id="GO:0005524">
    <property type="term" value="F:ATP binding"/>
    <property type="evidence" value="ECO:0007669"/>
    <property type="project" value="UniProtKB-UniRule"/>
</dbReference>
<evidence type="ECO:0000259" key="6">
    <source>
        <dbReference type="PROSITE" id="PS50280"/>
    </source>
</evidence>
<sequence length="512" mass="56270">MRICVLQPDYSTSQVDYQYYDPPRDLSVFLPEATVDHVFLNKLTAYSQLRNLRRQGYDIFVNLCEGYLDWSVPSIDVIHSLELLNLPYTGPSARLYDPPKELMKYVAYTEGVGTPPYVVLRTFADLDEVVAKVGFPLFLKPAKAGDSLGVDEQSLVRDRAALERKAAALWVDYDEIMAEAYIEGREFTVLVAASAAGGAPVTFKPVEFIFPKGTTFKTYALKTSELHPEANIPCADPALESSLREASARIFEAFGGVGYARLDFRVDAAGKLFFLEINFTCSVFYTEGYEGSADYILRFDGIGPQGFLRHIVAEGIARHRRKQKKYHVKGSPISGYGIYAARAIAPGESIFDGEDRAQRIVTRSFVARHWTPAQQELFRHYAYPLSREVFILWDKDPAAWAPQNHSCNPNTEYRGLNVYARRAIAPGEELTLDYATMMDDTLEPFACQCGDPACRGVIRGTTGNTVTAREAARAAGAAENAGANGATDVTGVAGANGATGATGAGTMDKQTK</sequence>
<keyword evidence="5" id="KW-0067">ATP-binding</keyword>
<dbReference type="Pfam" id="PF07478">
    <property type="entry name" value="Dala_Dala_lig_C"/>
    <property type="match status" value="1"/>
</dbReference>
<proteinExistence type="inferred from homology"/>
<dbReference type="RefSeq" id="WP_133994101.1">
    <property type="nucleotide sequence ID" value="NZ_SODV01000001.1"/>
</dbReference>
<evidence type="ECO:0000256" key="2">
    <source>
        <dbReference type="ARBA" id="ARBA00022598"/>
    </source>
</evidence>
<dbReference type="AlphaFoldDB" id="A0A4R8DVR2"/>
<dbReference type="InterPro" id="IPR011095">
    <property type="entry name" value="Dala_Dala_lig_C"/>
</dbReference>
<dbReference type="SUPFAM" id="SSF82199">
    <property type="entry name" value="SET domain"/>
    <property type="match status" value="1"/>
</dbReference>
<dbReference type="InterPro" id="IPR046341">
    <property type="entry name" value="SET_dom_sf"/>
</dbReference>
<evidence type="ECO:0000256" key="5">
    <source>
        <dbReference type="PROSITE-ProRule" id="PRU00409"/>
    </source>
</evidence>
<keyword evidence="10" id="KW-1185">Reference proteome</keyword>
<evidence type="ECO:0000313" key="9">
    <source>
        <dbReference type="EMBL" id="TDX01507.1"/>
    </source>
</evidence>
<keyword evidence="2 9" id="KW-0436">Ligase</keyword>